<dbReference type="EMBL" id="JBHTRV010000044">
    <property type="protein sequence ID" value="MFE5985189.1"/>
    <property type="molecule type" value="Genomic_DNA"/>
</dbReference>
<dbReference type="RefSeq" id="WP_386255729.1">
    <property type="nucleotide sequence ID" value="NZ_JBHTRV010000044.1"/>
</dbReference>
<comment type="caution">
    <text evidence="3">The sequence shown here is derived from an EMBL/GenBank/DDBJ whole genome shotgun (WGS) entry which is preliminary data.</text>
</comment>
<dbReference type="PROSITE" id="PS50801">
    <property type="entry name" value="STAS"/>
    <property type="match status" value="1"/>
</dbReference>
<proteinExistence type="predicted"/>
<evidence type="ECO:0000313" key="4">
    <source>
        <dbReference type="Proteomes" id="UP001600424"/>
    </source>
</evidence>
<feature type="domain" description="STAS" evidence="2">
    <location>
        <begin position="9"/>
        <end position="102"/>
    </location>
</feature>
<gene>
    <name evidence="3" type="ORF">ACFQ63_36515</name>
</gene>
<sequence>MSTPDHPFEVKAVAAPDGILYVTLAGDLAWDSGDELLDTARAHLDPATAPADLRVDCAGLTLCDSTGLSALLALHRIAEAAGVPLRLDRRPPFLDRLLLLTGTYEHLTGTYENLTGRSETAGPDGDTPSGAAEGPGPAGP</sequence>
<dbReference type="SUPFAM" id="SSF52091">
    <property type="entry name" value="SpoIIaa-like"/>
    <property type="match status" value="1"/>
</dbReference>
<evidence type="ECO:0000259" key="2">
    <source>
        <dbReference type="PROSITE" id="PS50801"/>
    </source>
</evidence>
<dbReference type="CDD" id="cd07043">
    <property type="entry name" value="STAS_anti-anti-sigma_factors"/>
    <property type="match status" value="1"/>
</dbReference>
<dbReference type="InterPro" id="IPR058548">
    <property type="entry name" value="MlaB-like_STAS"/>
</dbReference>
<evidence type="ECO:0000313" key="3">
    <source>
        <dbReference type="EMBL" id="MFE5985189.1"/>
    </source>
</evidence>
<reference evidence="3 4" key="1">
    <citation type="submission" date="2024-09" db="EMBL/GenBank/DDBJ databases">
        <title>The Natural Products Discovery Center: Release of the First 8490 Sequenced Strains for Exploring Actinobacteria Biosynthetic Diversity.</title>
        <authorList>
            <person name="Kalkreuter E."/>
            <person name="Kautsar S.A."/>
            <person name="Yang D."/>
            <person name="Bader C.D."/>
            <person name="Teijaro C.N."/>
            <person name="Fluegel L."/>
            <person name="Davis C.M."/>
            <person name="Simpson J.R."/>
            <person name="Lauterbach L."/>
            <person name="Steele A.D."/>
            <person name="Gui C."/>
            <person name="Meng S."/>
            <person name="Li G."/>
            <person name="Viehrig K."/>
            <person name="Ye F."/>
            <person name="Su P."/>
            <person name="Kiefer A.F."/>
            <person name="Nichols A."/>
            <person name="Cepeda A.J."/>
            <person name="Yan W."/>
            <person name="Fan B."/>
            <person name="Jiang Y."/>
            <person name="Adhikari A."/>
            <person name="Zheng C.-J."/>
            <person name="Schuster L."/>
            <person name="Cowan T.M."/>
            <person name="Smanski M.J."/>
            <person name="Chevrette M.G."/>
            <person name="De Carvalho L.P.S."/>
            <person name="Shen B."/>
        </authorList>
    </citation>
    <scope>NUCLEOTIDE SEQUENCE [LARGE SCALE GENOMIC DNA]</scope>
    <source>
        <strain evidence="3 4">NPDC056472</strain>
    </source>
</reference>
<organism evidence="3 4">
    <name type="scientific">Streptomyces wedmorensis</name>
    <dbReference type="NCBI Taxonomy" id="43759"/>
    <lineage>
        <taxon>Bacteria</taxon>
        <taxon>Bacillati</taxon>
        <taxon>Actinomycetota</taxon>
        <taxon>Actinomycetes</taxon>
        <taxon>Kitasatosporales</taxon>
        <taxon>Streptomycetaceae</taxon>
        <taxon>Streptomyces</taxon>
    </lineage>
</organism>
<dbReference type="Proteomes" id="UP001600424">
    <property type="component" value="Unassembled WGS sequence"/>
</dbReference>
<name>A0ABW6J5M5_STRWE</name>
<dbReference type="InterPro" id="IPR036513">
    <property type="entry name" value="STAS_dom_sf"/>
</dbReference>
<feature type="region of interest" description="Disordered" evidence="1">
    <location>
        <begin position="111"/>
        <end position="140"/>
    </location>
</feature>
<accession>A0ABW6J5M5</accession>
<dbReference type="InterPro" id="IPR002645">
    <property type="entry name" value="STAS_dom"/>
</dbReference>
<feature type="compositionally biased region" description="Low complexity" evidence="1">
    <location>
        <begin position="128"/>
        <end position="140"/>
    </location>
</feature>
<protein>
    <submittedName>
        <fullName evidence="3">STAS domain-containing protein</fullName>
    </submittedName>
</protein>
<keyword evidence="4" id="KW-1185">Reference proteome</keyword>
<evidence type="ECO:0000256" key="1">
    <source>
        <dbReference type="SAM" id="MobiDB-lite"/>
    </source>
</evidence>
<dbReference type="Gene3D" id="3.30.750.24">
    <property type="entry name" value="STAS domain"/>
    <property type="match status" value="1"/>
</dbReference>
<dbReference type="Pfam" id="PF13466">
    <property type="entry name" value="STAS_2"/>
    <property type="match status" value="1"/>
</dbReference>